<dbReference type="GO" id="GO:0016788">
    <property type="term" value="F:hydrolase activity, acting on ester bonds"/>
    <property type="evidence" value="ECO:0007669"/>
    <property type="project" value="InterPro"/>
</dbReference>
<accession>A0A427YD78</accession>
<sequence length="452" mass="48460">MLLLLFRVAVAAALVIVAPVIAVPHPTRWLLSARSHWVDLWTAQPSPAAGSLTGPFNTTAGILVNSTIRQTLRVTLDAPAIRIRVSNNFGNQALNITRMTVGYPGQSLDPNATGTSTGTGSPFVQTDSLQSVTFSGNQSISLPDGALGVSDPISLPVNSQSQISISIYLATGQGGSNITGHLTSQTTSWFGFGDQTEAYNITGGNVLAANQWYFLSAVEGWLGPESSSFAIVGDSITDGVGTTVNANNRWTDQLLERIQSEGDGTARNVAIANEAWNGNKVLLDGSGASGISRIERDVLAQSGVAYAMIFEGVNDMGHADNTVEAQQKIYDSLVQAYSQMITRMHTFGIPVFGATITPFNGPNYNVTLGKYSGNIREQYRQKINDWIRSSGKYDYVVDFDAVVRNNSAPYQINATLGIGDYLHFNPTGYKLMAEAFDLTVFSRFVGGVDGYE</sequence>
<evidence type="ECO:0000256" key="1">
    <source>
        <dbReference type="SAM" id="SignalP"/>
    </source>
</evidence>
<feature type="chain" id="PRO_5019244890" evidence="1">
    <location>
        <begin position="23"/>
        <end position="452"/>
    </location>
</feature>
<name>A0A427YD78_9TREE</name>
<dbReference type="InterPro" id="IPR036514">
    <property type="entry name" value="SGNH_hydro_sf"/>
</dbReference>
<dbReference type="PANTHER" id="PTHR43784">
    <property type="entry name" value="GDSL-LIKE LIPASE/ACYLHYDROLASE, PUTATIVE (AFU_ORTHOLOGUE AFUA_2G00820)-RELATED"/>
    <property type="match status" value="1"/>
</dbReference>
<gene>
    <name evidence="2" type="ORF">EHS25_002795</name>
</gene>
<dbReference type="Proteomes" id="UP000279259">
    <property type="component" value="Unassembled WGS sequence"/>
</dbReference>
<feature type="signal peptide" evidence="1">
    <location>
        <begin position="1"/>
        <end position="22"/>
    </location>
</feature>
<dbReference type="Pfam" id="PF00657">
    <property type="entry name" value="Lipase_GDSL"/>
    <property type="match status" value="1"/>
</dbReference>
<dbReference type="InterPro" id="IPR053140">
    <property type="entry name" value="GDSL_Rv0518-like"/>
</dbReference>
<dbReference type="CDD" id="cd01830">
    <property type="entry name" value="XynE_like"/>
    <property type="match status" value="1"/>
</dbReference>
<dbReference type="PANTHER" id="PTHR43784:SF3">
    <property type="entry name" value="GDSL FAMILY LIPASE"/>
    <property type="match status" value="1"/>
</dbReference>
<dbReference type="OrthoDB" id="10071171at2759"/>
<keyword evidence="3" id="KW-1185">Reference proteome</keyword>
<dbReference type="STRING" id="1890683.A0A427YD78"/>
<dbReference type="SUPFAM" id="SSF52266">
    <property type="entry name" value="SGNH hydrolase"/>
    <property type="match status" value="1"/>
</dbReference>
<evidence type="ECO:0000313" key="3">
    <source>
        <dbReference type="Proteomes" id="UP000279259"/>
    </source>
</evidence>
<proteinExistence type="predicted"/>
<dbReference type="InterPro" id="IPR001087">
    <property type="entry name" value="GDSL"/>
</dbReference>
<evidence type="ECO:0000313" key="2">
    <source>
        <dbReference type="EMBL" id="RSH89129.1"/>
    </source>
</evidence>
<organism evidence="2 3">
    <name type="scientific">Saitozyma podzolica</name>
    <dbReference type="NCBI Taxonomy" id="1890683"/>
    <lineage>
        <taxon>Eukaryota</taxon>
        <taxon>Fungi</taxon>
        <taxon>Dikarya</taxon>
        <taxon>Basidiomycota</taxon>
        <taxon>Agaricomycotina</taxon>
        <taxon>Tremellomycetes</taxon>
        <taxon>Tremellales</taxon>
        <taxon>Trimorphomycetaceae</taxon>
        <taxon>Saitozyma</taxon>
    </lineage>
</organism>
<keyword evidence="1" id="KW-0732">Signal</keyword>
<dbReference type="AlphaFoldDB" id="A0A427YD78"/>
<reference evidence="2 3" key="1">
    <citation type="submission" date="2018-11" db="EMBL/GenBank/DDBJ databases">
        <title>Genome sequence of Saitozyma podzolica DSM 27192.</title>
        <authorList>
            <person name="Aliyu H."/>
            <person name="Gorte O."/>
            <person name="Ochsenreither K."/>
        </authorList>
    </citation>
    <scope>NUCLEOTIDE SEQUENCE [LARGE SCALE GENOMIC DNA]</scope>
    <source>
        <strain evidence="2 3">DSM 27192</strain>
    </source>
</reference>
<dbReference type="EMBL" id="RSCD01000015">
    <property type="protein sequence ID" value="RSH89129.1"/>
    <property type="molecule type" value="Genomic_DNA"/>
</dbReference>
<protein>
    <submittedName>
        <fullName evidence="2">Uncharacterized protein</fullName>
    </submittedName>
</protein>
<comment type="caution">
    <text evidence="2">The sequence shown here is derived from an EMBL/GenBank/DDBJ whole genome shotgun (WGS) entry which is preliminary data.</text>
</comment>
<dbReference type="Gene3D" id="3.40.50.1110">
    <property type="entry name" value="SGNH hydrolase"/>
    <property type="match status" value="1"/>
</dbReference>